<dbReference type="InterPro" id="IPR020472">
    <property type="entry name" value="WD40_PAC1"/>
</dbReference>
<dbReference type="PANTHER" id="PTHR45532:SF1">
    <property type="entry name" value="WD REPEAT-CONTAINING PROTEIN 97"/>
    <property type="match status" value="1"/>
</dbReference>
<dbReference type="InterPro" id="IPR001680">
    <property type="entry name" value="WD40_rpt"/>
</dbReference>
<organism evidence="5 6">
    <name type="scientific">Potamilus streckersoni</name>
    <dbReference type="NCBI Taxonomy" id="2493646"/>
    <lineage>
        <taxon>Eukaryota</taxon>
        <taxon>Metazoa</taxon>
        <taxon>Spiralia</taxon>
        <taxon>Lophotrochozoa</taxon>
        <taxon>Mollusca</taxon>
        <taxon>Bivalvia</taxon>
        <taxon>Autobranchia</taxon>
        <taxon>Heteroconchia</taxon>
        <taxon>Palaeoheterodonta</taxon>
        <taxon>Unionida</taxon>
        <taxon>Unionoidea</taxon>
        <taxon>Unionidae</taxon>
        <taxon>Ambleminae</taxon>
        <taxon>Lampsilini</taxon>
        <taxon>Potamilus</taxon>
    </lineage>
</organism>
<reference evidence="5" key="3">
    <citation type="submission" date="2023-05" db="EMBL/GenBank/DDBJ databases">
        <authorList>
            <person name="Smith C.H."/>
        </authorList>
    </citation>
    <scope>NUCLEOTIDE SEQUENCE</scope>
    <source>
        <strain evidence="5">CHS0354</strain>
        <tissue evidence="5">Mantle</tissue>
    </source>
</reference>
<evidence type="ECO:0000313" key="5">
    <source>
        <dbReference type="EMBL" id="KAK3579185.1"/>
    </source>
</evidence>
<dbReference type="Gene3D" id="2.130.10.10">
    <property type="entry name" value="YVTN repeat-like/Quinoprotein amine dehydrogenase"/>
    <property type="match status" value="2"/>
</dbReference>
<dbReference type="PROSITE" id="PS50294">
    <property type="entry name" value="WD_REPEATS_REGION"/>
    <property type="match status" value="3"/>
</dbReference>
<feature type="compositionally biased region" description="Basic and acidic residues" evidence="4">
    <location>
        <begin position="1038"/>
        <end position="1048"/>
    </location>
</feature>
<dbReference type="InterPro" id="IPR011044">
    <property type="entry name" value="Quino_amine_DH_bsu"/>
</dbReference>
<name>A0AAE0RTD5_9BIVA</name>
<feature type="compositionally biased region" description="Basic and acidic residues" evidence="4">
    <location>
        <begin position="1001"/>
        <end position="1010"/>
    </location>
</feature>
<dbReference type="PANTHER" id="PTHR45532">
    <property type="entry name" value="WD REPEAT-CONTAINING PROTEIN 97"/>
    <property type="match status" value="1"/>
</dbReference>
<keyword evidence="2" id="KW-0677">Repeat</keyword>
<dbReference type="InterPro" id="IPR019775">
    <property type="entry name" value="WD40_repeat_CS"/>
</dbReference>
<evidence type="ECO:0000256" key="2">
    <source>
        <dbReference type="ARBA" id="ARBA00022737"/>
    </source>
</evidence>
<dbReference type="PRINTS" id="PR00320">
    <property type="entry name" value="GPROTEINBRPT"/>
</dbReference>
<feature type="repeat" description="WD" evidence="3">
    <location>
        <begin position="257"/>
        <end position="289"/>
    </location>
</feature>
<gene>
    <name evidence="5" type="ORF">CHS0354_022722</name>
</gene>
<feature type="compositionally biased region" description="Low complexity" evidence="4">
    <location>
        <begin position="1097"/>
        <end position="1109"/>
    </location>
</feature>
<dbReference type="SUPFAM" id="SSF48371">
    <property type="entry name" value="ARM repeat"/>
    <property type="match status" value="1"/>
</dbReference>
<feature type="compositionally biased region" description="Polar residues" evidence="4">
    <location>
        <begin position="1"/>
        <end position="11"/>
    </location>
</feature>
<dbReference type="SMART" id="SM00320">
    <property type="entry name" value="WD40"/>
    <property type="match status" value="4"/>
</dbReference>
<dbReference type="PROSITE" id="PS00678">
    <property type="entry name" value="WD_REPEATS_1"/>
    <property type="match status" value="1"/>
</dbReference>
<evidence type="ECO:0000256" key="3">
    <source>
        <dbReference type="PROSITE-ProRule" id="PRU00221"/>
    </source>
</evidence>
<keyword evidence="6" id="KW-1185">Reference proteome</keyword>
<evidence type="ECO:0008006" key="7">
    <source>
        <dbReference type="Google" id="ProtNLM"/>
    </source>
</evidence>
<dbReference type="PROSITE" id="PS50082">
    <property type="entry name" value="WD_REPEATS_2"/>
    <property type="match status" value="3"/>
</dbReference>
<evidence type="ECO:0000256" key="1">
    <source>
        <dbReference type="ARBA" id="ARBA00022574"/>
    </source>
</evidence>
<feature type="repeat" description="WD" evidence="3">
    <location>
        <begin position="642"/>
        <end position="674"/>
    </location>
</feature>
<comment type="caution">
    <text evidence="5">The sequence shown here is derived from an EMBL/GenBank/DDBJ whole genome shotgun (WGS) entry which is preliminary data.</text>
</comment>
<dbReference type="SUPFAM" id="SSF50998">
    <property type="entry name" value="Quinoprotein alcohol dehydrogenase-like"/>
    <property type="match status" value="1"/>
</dbReference>
<dbReference type="InterPro" id="IPR015943">
    <property type="entry name" value="WD40/YVTN_repeat-like_dom_sf"/>
</dbReference>
<keyword evidence="1 3" id="KW-0853">WD repeat</keyword>
<protein>
    <recommendedName>
        <fullName evidence="7">WD repeat-containing protein 97</fullName>
    </recommendedName>
</protein>
<dbReference type="Proteomes" id="UP001195483">
    <property type="component" value="Unassembled WGS sequence"/>
</dbReference>
<reference evidence="5" key="2">
    <citation type="journal article" date="2021" name="Genome Biol. Evol.">
        <title>Developing a high-quality reference genome for a parasitic bivalve with doubly uniparental inheritance (Bivalvia: Unionida).</title>
        <authorList>
            <person name="Smith C.H."/>
        </authorList>
    </citation>
    <scope>NUCLEOTIDE SEQUENCE</scope>
    <source>
        <strain evidence="5">CHS0354</strain>
        <tissue evidence="5">Mantle</tissue>
    </source>
</reference>
<evidence type="ECO:0000313" key="6">
    <source>
        <dbReference type="Proteomes" id="UP001195483"/>
    </source>
</evidence>
<proteinExistence type="predicted"/>
<evidence type="ECO:0000256" key="4">
    <source>
        <dbReference type="SAM" id="MobiDB-lite"/>
    </source>
</evidence>
<dbReference type="SUPFAM" id="SSF50969">
    <property type="entry name" value="YVTN repeat-like/Quinoprotein amine dehydrogenase"/>
    <property type="match status" value="1"/>
</dbReference>
<sequence length="1539" mass="175395">MASSVTRSVSDAGSGHSKILDIEDDEPISKQLTILIERRQAEEKRKSRHHWNLLRDAIKNITEKVKVSDIKDVIINHGIHLQRKLNHTKSIKEAIFIEDKKEYLTLDGQDVHLFYEDGRRKESKILEEPMDHISYCSQTKQYVGWQTDGDEIFLMDETFEIISQSRAPSKIIVAGYNQNINEFITVGPGYLVPWSFRYGARHLIPRKMCKTGFNENNCFSNMVLESTASRSQKLFLSCKTGIAVFNVFEGKLLAHKKDLHERAITAITFFNPLKYLVSGSVDGTIKVWDSKWHVKMVFVGHRDRVCALDIYPQGSAIVSASLDCTIRVWNLDTCDEVDRAVVEEPVYALKTTLDIDVFHTFSGKQVHLWKLQHLCHLHTSVGHRVVKIKHTTHPNYSMRTLLVSRDASVRIITPSTGDIITTLLLDPARILLDVAYSIEEETMFTLMGNGDILKIKTNTNPCQVVMEWPCKDRVEETCSYLLVYEYVVEISLKTDGWSTLKRGMATKSIKSGDGAVPTNCNRTLLFGGWKDGHICVFNWDTGEVDFKLDAHGSKGVVCMIANSKVDQLISTGKDNIIKVWRVYPFAQEALAPLMSFYCAHLPQHMTMIKTNLCVAFQDHSTATFSIVIYNLKDRNRFDHKPDDDHVDTITGLTSCPRMKLYASSSIDGTVRIWNEENILIRLLKIKTVPYSVDFCSSRGDLLVGIGNHLYKIPYHAYLPKSYIFKMFSMKFVDQKPEEPIPENKAALEILSKRDLSRLKNSQASFKFSNFVDILSPEEEEEINHEKQIKEQAFDLLRTRDQQLGKIRDGDLELEKRPKSTKETQLEAFKNYMKMYYDKPRPMLKKEDPFSEDIIKDKLQGTIKPEEKKEWMPETEPVGFFPPASAAKKPNPKEPLKAPFPIRPGGLIPNSILVKLLWPPEVKQDMKAKRKKEWTLPTISLEQLAEISKSKQAVGEGEGKEVTFAEDDYFEERVLVMDDYKDDEDMQREITVNSPDQLTGILKKDKSKLSEESSVLSKFKEILEKSPSPKPAESPVPTESDKSQTKTPEKSTLSGKLPHPAQPSTTTISKDLKAQKQPVKFAPRPPPEEKAKSPKPRPTAAPVAARAHTPSPLPPRPSTPLPQFITQFIGREWFDKFYPNCNESTLPKPWTLESFVNMLLRLIRIGDYSEKVSIVDALAMLHAQEELSDALVHSVCKTISSVLNHHKDPPTCMRSDQKNFILSSLKTMQKLGMQDKDFFTELLLQFLDGDKEVRSTVLEILYQFNLHDPHHYLGKELDSWDIWNVQEEDRKADLKKMCQQWLDRWMTSYKLHLEDAIERMKRGQNLHGKLSKDSIRKQSILKKSGIGETISDDHETTLPDGRGISRGVTVTFDKPPDPALIEGATYIDAMNYFCDMMMEKELDGLRHPGRKPAGSKENVVQAKNTVLIFPKLPHKPCLVRLGETHTSACQAHRETTLHVDYRLPPMTARGYHPLPGQVSGFVNSINLPMKSIILNPFPNELDEYDLRFQEPVLIMLKSSQKYFIPEQSVVRPDMIAATAL</sequence>
<dbReference type="InterPro" id="IPR011047">
    <property type="entry name" value="Quinoprotein_ADH-like_sf"/>
</dbReference>
<feature type="region of interest" description="Disordered" evidence="4">
    <location>
        <begin position="981"/>
        <end position="1118"/>
    </location>
</feature>
<reference evidence="5" key="1">
    <citation type="journal article" date="2021" name="Genome Biol. Evol.">
        <title>A High-Quality Reference Genome for a Parasitic Bivalve with Doubly Uniparental Inheritance (Bivalvia: Unionida).</title>
        <authorList>
            <person name="Smith C.H."/>
        </authorList>
    </citation>
    <scope>NUCLEOTIDE SEQUENCE</scope>
    <source>
        <strain evidence="5">CHS0354</strain>
    </source>
</reference>
<dbReference type="EMBL" id="JAEAOA010001383">
    <property type="protein sequence ID" value="KAK3579185.1"/>
    <property type="molecule type" value="Genomic_DNA"/>
</dbReference>
<feature type="repeat" description="WD" evidence="3">
    <location>
        <begin position="298"/>
        <end position="339"/>
    </location>
</feature>
<accession>A0AAE0RTD5</accession>
<dbReference type="Pfam" id="PF00400">
    <property type="entry name" value="WD40"/>
    <property type="match status" value="4"/>
</dbReference>
<dbReference type="InterPro" id="IPR016024">
    <property type="entry name" value="ARM-type_fold"/>
</dbReference>
<feature type="region of interest" description="Disordered" evidence="4">
    <location>
        <begin position="1"/>
        <end position="20"/>
    </location>
</feature>